<dbReference type="InterPro" id="IPR019791">
    <property type="entry name" value="Haem_peroxidase_animal"/>
</dbReference>
<sequence length="539" mass="59753">MHHGEKNFEVTAPRSRFYQGGFGRLFPELPGWEPDTTGFTGAGIGSAAALEAYFMNFVATKMVDTTAPPAGDSKLPSGYVYFGQFIDHDLTLDTTPLSEAELDPNRLHNFRTPRLDLDCIYGQGPDAQPYLYDKTAPGCFRIGEVAGTPFKDLPRAAGQDTALIGDPRNDENAIVSQLHLAFLLAHNTLVKAAVKKGMSSRKAFEAARKTLRRLYQWIIWHDYMARICDPSVHKRALRKDRDAGNGRTFWELGYEDVYDWKNNPFMPLEFSVAAYRFGHSLVRNGYQTNFAKGVGVFTPTFKFNAGDLRGFRALHPDRVVQWDWFLRMSSSVRPTFPQVARKFDGVLANALRELPEDPDKPGDNTRILNVLAARNLVRGVRMQLPSAIEIAKLLDIPIIKINEDEREALWYYILREAEFDPQVEGSTLTVGGAGDRLGTLGSIIVAATFAGLLKGDPLSFFNLEPGWTPDKDELLDSVEADLIAAGKPGLNADEQVNGRKWGLPTIIRLSGLPVDAAPFRPVPIPVPEPVVEPAAPPTE</sequence>
<dbReference type="SUPFAM" id="SSF48113">
    <property type="entry name" value="Heme-dependent peroxidases"/>
    <property type="match status" value="1"/>
</dbReference>
<dbReference type="PANTHER" id="PTHR11475">
    <property type="entry name" value="OXIDASE/PEROXIDASE"/>
    <property type="match status" value="1"/>
</dbReference>
<dbReference type="GO" id="GO:0006979">
    <property type="term" value="P:response to oxidative stress"/>
    <property type="evidence" value="ECO:0007669"/>
    <property type="project" value="InterPro"/>
</dbReference>
<evidence type="ECO:0000256" key="1">
    <source>
        <dbReference type="ARBA" id="ARBA00004613"/>
    </source>
</evidence>
<comment type="subcellular location">
    <subcellularLocation>
        <location evidence="1">Secreted</location>
    </subcellularLocation>
</comment>
<dbReference type="PANTHER" id="PTHR11475:SF4">
    <property type="entry name" value="CHORION PEROXIDASE"/>
    <property type="match status" value="1"/>
</dbReference>
<dbReference type="AlphaFoldDB" id="A0A0T7FQY8"/>
<dbReference type="GO" id="GO:0004601">
    <property type="term" value="F:peroxidase activity"/>
    <property type="evidence" value="ECO:0007669"/>
    <property type="project" value="UniProtKB-KW"/>
</dbReference>
<dbReference type="InterPro" id="IPR037120">
    <property type="entry name" value="Haem_peroxidase_sf_animal"/>
</dbReference>
<dbReference type="GO" id="GO:0020037">
    <property type="term" value="F:heme binding"/>
    <property type="evidence" value="ECO:0007669"/>
    <property type="project" value="InterPro"/>
</dbReference>
<evidence type="ECO:0000256" key="3">
    <source>
        <dbReference type="ARBA" id="ARBA00023180"/>
    </source>
</evidence>
<evidence type="ECO:0000313" key="4">
    <source>
        <dbReference type="EMBL" id="CDZ37432.1"/>
    </source>
</evidence>
<dbReference type="Pfam" id="PF03098">
    <property type="entry name" value="An_peroxidase"/>
    <property type="match status" value="1"/>
</dbReference>
<evidence type="ECO:0000256" key="2">
    <source>
        <dbReference type="ARBA" id="ARBA00022525"/>
    </source>
</evidence>
<keyword evidence="3" id="KW-0325">Glycoprotein</keyword>
<dbReference type="PROSITE" id="PS50292">
    <property type="entry name" value="PEROXIDASE_3"/>
    <property type="match status" value="1"/>
</dbReference>
<organism evidence="4 5">
    <name type="scientific">Neorhizobium galegae bv. officinalis</name>
    <dbReference type="NCBI Taxonomy" id="323656"/>
    <lineage>
        <taxon>Bacteria</taxon>
        <taxon>Pseudomonadati</taxon>
        <taxon>Pseudomonadota</taxon>
        <taxon>Alphaproteobacteria</taxon>
        <taxon>Hyphomicrobiales</taxon>
        <taxon>Rhizobiaceae</taxon>
        <taxon>Rhizobium/Agrobacterium group</taxon>
        <taxon>Neorhizobium</taxon>
    </lineage>
</organism>
<dbReference type="InterPro" id="IPR010255">
    <property type="entry name" value="Haem_peroxidase_sf"/>
</dbReference>
<dbReference type="GO" id="GO:0005576">
    <property type="term" value="C:extracellular region"/>
    <property type="evidence" value="ECO:0007669"/>
    <property type="project" value="UniProtKB-SubCell"/>
</dbReference>
<dbReference type="Gene3D" id="1.10.640.10">
    <property type="entry name" value="Haem peroxidase domain superfamily, animal type"/>
    <property type="match status" value="1"/>
</dbReference>
<keyword evidence="4" id="KW-0560">Oxidoreductase</keyword>
<keyword evidence="2" id="KW-0964">Secreted</keyword>
<dbReference type="Proteomes" id="UP000046176">
    <property type="component" value="Unassembled WGS sequence"/>
</dbReference>
<reference evidence="4 5" key="1">
    <citation type="submission" date="2014-08" db="EMBL/GenBank/DDBJ databases">
        <authorList>
            <person name="Chen Y.-H."/>
        </authorList>
    </citation>
    <scope>NUCLEOTIDE SEQUENCE [LARGE SCALE GENOMIC DNA]</scope>
</reference>
<name>A0A0T7FQY8_NEOGA</name>
<dbReference type="EMBL" id="CCRH01000010">
    <property type="protein sequence ID" value="CDZ37432.1"/>
    <property type="molecule type" value="Genomic_DNA"/>
</dbReference>
<protein>
    <submittedName>
        <fullName evidence="4">Myeloperoxidase, thyroid peroxidase, cyclooxygenase catalytic domain</fullName>
    </submittedName>
</protein>
<evidence type="ECO:0000313" key="5">
    <source>
        <dbReference type="Proteomes" id="UP000046176"/>
    </source>
</evidence>
<keyword evidence="4" id="KW-0575">Peroxidase</keyword>
<accession>A0A0T7FQY8</accession>
<dbReference type="OrthoDB" id="105077at2"/>
<gene>
    <name evidence="4" type="ORF">NGAL_HAMBI1145_38780</name>
</gene>
<proteinExistence type="predicted"/>